<keyword evidence="3" id="KW-1185">Reference proteome</keyword>
<evidence type="ECO:0000313" key="3">
    <source>
        <dbReference type="Proteomes" id="UP001382935"/>
    </source>
</evidence>
<proteinExistence type="predicted"/>
<evidence type="ECO:0000256" key="1">
    <source>
        <dbReference type="SAM" id="MobiDB-lite"/>
    </source>
</evidence>
<gene>
    <name evidence="2" type="ORF">V6R86_06845</name>
</gene>
<dbReference type="SUPFAM" id="SSF56784">
    <property type="entry name" value="HAD-like"/>
    <property type="match status" value="1"/>
</dbReference>
<dbReference type="InterPro" id="IPR036412">
    <property type="entry name" value="HAD-like_sf"/>
</dbReference>
<evidence type="ECO:0008006" key="4">
    <source>
        <dbReference type="Google" id="ProtNLM"/>
    </source>
</evidence>
<dbReference type="RefSeq" id="WP_338503132.1">
    <property type="nucleotide sequence ID" value="NZ_CP145607.1"/>
</dbReference>
<sequence length="194" mass="21820">MNQALNAIEMAPMPNFKDQPSMAKGQEIDGQPKAIAFDCYDTLLTITDIRRPFQRLAALAGGQLNPSPMTVPMSLRDVANRNFAESMLEAGILEKLEDDLRLELASVQPLPGALEVLQRLRGWDIDWRSRPTLPSHTLGLCDSGWRPSSTSKCYPSRWAQPSRPPYSTRKRANGSRSHRSADDRKLATKRFRRS</sequence>
<name>A0ABZ2G325_9SPHN</name>
<feature type="compositionally biased region" description="Basic residues" evidence="1">
    <location>
        <begin position="168"/>
        <end position="178"/>
    </location>
</feature>
<accession>A0ABZ2G325</accession>
<reference evidence="2 3" key="1">
    <citation type="submission" date="2024-02" db="EMBL/GenBank/DDBJ databases">
        <title>Full genome sequence of Sphingomonas kaistensis.</title>
        <authorList>
            <person name="Poletto B.L."/>
            <person name="Silva G."/>
            <person name="Galante D."/>
            <person name="Campos K.R."/>
            <person name="Santos M.B.N."/>
            <person name="Sacchi C.T."/>
        </authorList>
    </citation>
    <scope>NUCLEOTIDE SEQUENCE [LARGE SCALE GENOMIC DNA]</scope>
    <source>
        <strain evidence="2 3">MA4R</strain>
    </source>
</reference>
<dbReference type="Proteomes" id="UP001382935">
    <property type="component" value="Chromosome"/>
</dbReference>
<protein>
    <recommendedName>
        <fullName evidence="4">HAD family hydrolase</fullName>
    </recommendedName>
</protein>
<organism evidence="2 3">
    <name type="scientific">Sphingomonas kaistensis</name>
    <dbReference type="NCBI Taxonomy" id="298708"/>
    <lineage>
        <taxon>Bacteria</taxon>
        <taxon>Pseudomonadati</taxon>
        <taxon>Pseudomonadota</taxon>
        <taxon>Alphaproteobacteria</taxon>
        <taxon>Sphingomonadales</taxon>
        <taxon>Sphingomonadaceae</taxon>
        <taxon>Sphingomonas</taxon>
    </lineage>
</organism>
<dbReference type="EMBL" id="CP145607">
    <property type="protein sequence ID" value="WWM70398.1"/>
    <property type="molecule type" value="Genomic_DNA"/>
</dbReference>
<feature type="region of interest" description="Disordered" evidence="1">
    <location>
        <begin position="146"/>
        <end position="194"/>
    </location>
</feature>
<evidence type="ECO:0000313" key="2">
    <source>
        <dbReference type="EMBL" id="WWM70398.1"/>
    </source>
</evidence>